<sequence>MRSSSLKVYSPVEYTGYNEKRSGHPSEPGSRTGNRKTTRKPKPILYRLRRFCKRLNWKRIGGLAVTTVVIVFAVRGAVGMFSEHTQTKTAPIATSSPAAEESQPYVFYYKDGQAVNWEDVTDAWAAEAGFQKRYTLTDAERLEIAQVLTAEAGGEPFAGKIAVAQCILQTCEDEGIRPDEVLRVYAYSKRRPEPTQEALEAVQDVFDFGIVATTEPIKYFYAPALVDSEWHESQIYVMTINGHRFFKEATE</sequence>
<keyword evidence="2" id="KW-0472">Membrane</keyword>
<evidence type="ECO:0000313" key="4">
    <source>
        <dbReference type="Proteomes" id="UP000095673"/>
    </source>
</evidence>
<evidence type="ECO:0000256" key="2">
    <source>
        <dbReference type="SAM" id="Phobius"/>
    </source>
</evidence>
<feature type="transmembrane region" description="Helical" evidence="2">
    <location>
        <begin position="60"/>
        <end position="81"/>
    </location>
</feature>
<keyword evidence="2" id="KW-0812">Transmembrane</keyword>
<dbReference type="AlphaFoldDB" id="A0A173R780"/>
<protein>
    <submittedName>
        <fullName evidence="3">Cell wall hydrolyses involved in spore germination</fullName>
    </submittedName>
</protein>
<evidence type="ECO:0000256" key="1">
    <source>
        <dbReference type="SAM" id="MobiDB-lite"/>
    </source>
</evidence>
<feature type="region of interest" description="Disordered" evidence="1">
    <location>
        <begin position="16"/>
        <end position="39"/>
    </location>
</feature>
<gene>
    <name evidence="3" type="ORF">ERS852580_00318</name>
</gene>
<proteinExistence type="predicted"/>
<dbReference type="EMBL" id="CYXM01000001">
    <property type="protein sequence ID" value="CUM73701.1"/>
    <property type="molecule type" value="Genomic_DNA"/>
</dbReference>
<dbReference type="RefSeq" id="WP_055236904.1">
    <property type="nucleotide sequence ID" value="NZ_CYXM01000001.1"/>
</dbReference>
<dbReference type="OrthoDB" id="9785345at2"/>
<organism evidence="3 4">
    <name type="scientific">Agathobacter rectalis</name>
    <dbReference type="NCBI Taxonomy" id="39491"/>
    <lineage>
        <taxon>Bacteria</taxon>
        <taxon>Bacillati</taxon>
        <taxon>Bacillota</taxon>
        <taxon>Clostridia</taxon>
        <taxon>Lachnospirales</taxon>
        <taxon>Lachnospiraceae</taxon>
        <taxon>Agathobacter</taxon>
    </lineage>
</organism>
<name>A0A173R780_9FIRM</name>
<evidence type="ECO:0000313" key="3">
    <source>
        <dbReference type="EMBL" id="CUM73701.1"/>
    </source>
</evidence>
<keyword evidence="2" id="KW-1133">Transmembrane helix</keyword>
<reference evidence="3 4" key="1">
    <citation type="submission" date="2015-09" db="EMBL/GenBank/DDBJ databases">
        <authorList>
            <consortium name="Pathogen Informatics"/>
        </authorList>
    </citation>
    <scope>NUCLEOTIDE SEQUENCE [LARGE SCALE GENOMIC DNA]</scope>
    <source>
        <strain evidence="3 4">2789STDY5834968</strain>
    </source>
</reference>
<accession>A0A173R780</accession>
<dbReference type="Proteomes" id="UP000095673">
    <property type="component" value="Unassembled WGS sequence"/>
</dbReference>